<evidence type="ECO:0000256" key="3">
    <source>
        <dbReference type="ARBA" id="ARBA00022776"/>
    </source>
</evidence>
<dbReference type="InterPro" id="IPR016024">
    <property type="entry name" value="ARM-type_fold"/>
</dbReference>
<dbReference type="EMBL" id="JAVEPI010000003">
    <property type="protein sequence ID" value="KAK1442645.1"/>
    <property type="molecule type" value="Genomic_DNA"/>
</dbReference>
<feature type="region of interest" description="Disordered" evidence="6">
    <location>
        <begin position="186"/>
        <end position="219"/>
    </location>
</feature>
<feature type="compositionally biased region" description="Basic and acidic residues" evidence="6">
    <location>
        <begin position="1388"/>
        <end position="1397"/>
    </location>
</feature>
<evidence type="ECO:0000313" key="8">
    <source>
        <dbReference type="EMBL" id="KAK1442645.1"/>
    </source>
</evidence>
<evidence type="ECO:0000256" key="1">
    <source>
        <dbReference type="ARBA" id="ARBA00004123"/>
    </source>
</evidence>
<evidence type="ECO:0000256" key="5">
    <source>
        <dbReference type="ARBA" id="ARBA00023306"/>
    </source>
</evidence>
<reference evidence="8" key="1">
    <citation type="submission" date="2023-08" db="EMBL/GenBank/DDBJ databases">
        <title>Draft sequence of the Babesia gibsoni genome.</title>
        <authorList>
            <person name="Yamagishi J.Y."/>
            <person name="Xuan X.X."/>
        </authorList>
    </citation>
    <scope>NUCLEOTIDE SEQUENCE</scope>
    <source>
        <strain evidence="8">Azabu</strain>
    </source>
</reference>
<dbReference type="SUPFAM" id="SSF48371">
    <property type="entry name" value="ARM repeat"/>
    <property type="match status" value="1"/>
</dbReference>
<dbReference type="Pfam" id="PF12717">
    <property type="entry name" value="Cnd1"/>
    <property type="match status" value="1"/>
</dbReference>
<gene>
    <name evidence="8" type="ORF">BgAZ_301630</name>
</gene>
<organism evidence="8 9">
    <name type="scientific">Babesia gibsoni</name>
    <dbReference type="NCBI Taxonomy" id="33632"/>
    <lineage>
        <taxon>Eukaryota</taxon>
        <taxon>Sar</taxon>
        <taxon>Alveolata</taxon>
        <taxon>Apicomplexa</taxon>
        <taxon>Aconoidasida</taxon>
        <taxon>Piroplasmida</taxon>
        <taxon>Babesiidae</taxon>
        <taxon>Babesia</taxon>
    </lineage>
</organism>
<dbReference type="GO" id="GO:0042393">
    <property type="term" value="F:histone binding"/>
    <property type="evidence" value="ECO:0007669"/>
    <property type="project" value="TreeGrafter"/>
</dbReference>
<feature type="domain" description="Condensin complex subunit 1 C-terminal" evidence="7">
    <location>
        <begin position="1176"/>
        <end position="1326"/>
    </location>
</feature>
<dbReference type="Proteomes" id="UP001230268">
    <property type="component" value="Unassembled WGS sequence"/>
</dbReference>
<dbReference type="GO" id="GO:0000779">
    <property type="term" value="C:condensed chromosome, centromeric region"/>
    <property type="evidence" value="ECO:0007669"/>
    <property type="project" value="TreeGrafter"/>
</dbReference>
<comment type="subcellular location">
    <subcellularLocation>
        <location evidence="1">Nucleus</location>
    </subcellularLocation>
</comment>
<feature type="region of interest" description="Disordered" evidence="6">
    <location>
        <begin position="1384"/>
        <end position="1413"/>
    </location>
</feature>
<name>A0AAD8LS35_BABGI</name>
<dbReference type="GO" id="GO:0005634">
    <property type="term" value="C:nucleus"/>
    <property type="evidence" value="ECO:0007669"/>
    <property type="project" value="UniProtKB-SubCell"/>
</dbReference>
<feature type="compositionally biased region" description="Low complexity" evidence="6">
    <location>
        <begin position="1532"/>
        <end position="1541"/>
    </location>
</feature>
<dbReference type="GO" id="GO:0007076">
    <property type="term" value="P:mitotic chromosome condensation"/>
    <property type="evidence" value="ECO:0007669"/>
    <property type="project" value="InterPro"/>
</dbReference>
<feature type="region of interest" description="Disordered" evidence="6">
    <location>
        <begin position="310"/>
        <end position="342"/>
    </location>
</feature>
<protein>
    <submittedName>
        <fullName evidence="8">Condensin</fullName>
    </submittedName>
</protein>
<dbReference type="PANTHER" id="PTHR14222:SF2">
    <property type="entry name" value="CONDENSIN COMPLEX SUBUNIT 1"/>
    <property type="match status" value="1"/>
</dbReference>
<sequence>MANRNSLMFFKIPESLDYMSLLRPPGPDDIGRLDASDADDPENWTPEEIDSAIGAVCAVVSRGPQDALDMLTKDSFNHAFNLMRHFPNLAKNQQMAVCQSFSVLCNKNHDILQKIPATPYFNQKDTADNPLYVDLEYKITSSCPNLSKKGGLESLAVSPSDMGLVLRSMCHLCTFLVCMTFKSAMNPPKDSEKSSMSLDLTQGKKGKGAKGTSKKKKQEDSAVNQVALELLIDCMLTITKSSMNPPFSGAYGGNGSPDQPLLRLLFETMFLAMGSRIAGFVGDKLKDAVSRMFKINYDIMQEKRNLLKKTETEGKKKDEDDLDAEDKPKPDESPISPKSVDDGTSVYEEWLSTMADEIKKSHCAMIADSMEMLRDTEIPEAIMAEVTLTIKENFVLQAHSSSSQLMSFAVQNEYTNIGVFIERLSKRMPVIILKNHEELRQLFDVPSYNLRKSIMESLKSLIIMAKSEDTPTEEDDAAMKEMEKNTDSPEYAAKACAKYRETLLQLLLARQYDTYMYARASLLKVFQDIIEGEALPVRWYVTTANLALARLMDKGSQVRQRALNLLTTMILDATTKRFKLPMDMKSLKNDLSVLDYQIQKLDEVANLTIIMSGKPLPVAPPTAEEGDAAAAEANGLPPEPTPPTPKEMEEAKKKKEQLIKELNDDLQENIQMDDDNSGKAVKTRLLFAREMYSDVHDISVVVEKSIEIARDMLRSSVETDQRAAIKYIATCHLMGVGSASALLPKVWVLSWSNNQNVVDAVLNEFKNVYFSDPDENNIAMRLIKLLARSQLTDFASIEKIFEVNLGREQPYFSNMDKLMVALLRIAVAPNYQLGRDVIPRVALGMMRLILWSSMRSKLPQAHAIRNIDEKKLSALKGLLQLSIEKSLTIFGEVCLILTKASTSKHTEEISEYVLKLFRDTFGSMDDAWFRMAQCVVDVIFTHCKTAEVIWSQELCDMINKLISAKGGKGSLRMLAQIIFVAGHVAIRTIISLDRLQTDLKGVRAELETFGDKGGNDASSQMGMATSDEQEREIFEKLGERNIVCSNLLGGPLRTLIVECLHDPAKFVIGGLDGDKNFDQQQIKNRGSMDKETAQKVAREIDIVKTCAAIAICKYATVSKQFCQSVFMGTVVTKSSNLEVIISLLLNKRLDPRLSVESQPTDKHRYYYLKEPTSTTLRSTLLISYGDLLCRHPNLLDPWNSEVCMIILDRDERIRETAVLVFTHLVMNDMVKPKGKLIDGMMYLTLDTHERISENAKTFFHEIHKKNPNTIYNCFPEMIVTLASNKRNQSVARNMCILNMLLQFIKKDKQAESIIEKVCLRLQSTELRNRMAIIIYSNVLLKVNYDEKCMRKLLSSIPLMTHLIIESEILLAALLIICKRVKSSHQPKKGGEGEKPAEAAEGAAEGAGADAGASGGLSENASLKDMAEEIVSKLHALFGEGKSARVNDVAANADTIMATVEKEENTHINYLENLFIHNFGYVSANAHDDLSDDDLDDLDGQAATRKMLKRVKMERMDDSARALVKREREVAAAEEASAPKRSAAADKKKAVAAKDIKTAVIKSAAKRINEFDSSDEDDDDDDD</sequence>
<feature type="compositionally biased region" description="Basic residues" evidence="6">
    <location>
        <begin position="204"/>
        <end position="216"/>
    </location>
</feature>
<keyword evidence="5" id="KW-0131">Cell cycle</keyword>
<dbReference type="GO" id="GO:0010032">
    <property type="term" value="P:meiotic chromosome condensation"/>
    <property type="evidence" value="ECO:0007669"/>
    <property type="project" value="TreeGrafter"/>
</dbReference>
<keyword evidence="4" id="KW-0539">Nucleus</keyword>
<keyword evidence="2" id="KW-0132">Cell division</keyword>
<evidence type="ECO:0000256" key="4">
    <source>
        <dbReference type="ARBA" id="ARBA00023242"/>
    </source>
</evidence>
<proteinExistence type="predicted"/>
<dbReference type="InterPro" id="IPR026971">
    <property type="entry name" value="CND1/NCAPD3"/>
</dbReference>
<feature type="region of interest" description="Disordered" evidence="6">
    <location>
        <begin position="1529"/>
        <end position="1550"/>
    </location>
</feature>
<comment type="caution">
    <text evidence="8">The sequence shown here is derived from an EMBL/GenBank/DDBJ whole genome shotgun (WGS) entry which is preliminary data.</text>
</comment>
<feature type="compositionally biased region" description="Basic and acidic residues" evidence="6">
    <location>
        <begin position="310"/>
        <end position="332"/>
    </location>
</feature>
<feature type="region of interest" description="Disordered" evidence="6">
    <location>
        <begin position="618"/>
        <end position="654"/>
    </location>
</feature>
<feature type="compositionally biased region" description="Low complexity" evidence="6">
    <location>
        <begin position="1398"/>
        <end position="1411"/>
    </location>
</feature>
<keyword evidence="9" id="KW-1185">Reference proteome</keyword>
<evidence type="ECO:0000256" key="2">
    <source>
        <dbReference type="ARBA" id="ARBA00022618"/>
    </source>
</evidence>
<dbReference type="PANTHER" id="PTHR14222">
    <property type="entry name" value="CONDENSIN"/>
    <property type="match status" value="1"/>
</dbReference>
<dbReference type="GO" id="GO:0000796">
    <property type="term" value="C:condensin complex"/>
    <property type="evidence" value="ECO:0007669"/>
    <property type="project" value="TreeGrafter"/>
</dbReference>
<accession>A0AAD8LS35</accession>
<evidence type="ECO:0000259" key="7">
    <source>
        <dbReference type="Pfam" id="PF12717"/>
    </source>
</evidence>
<evidence type="ECO:0000313" key="9">
    <source>
        <dbReference type="Proteomes" id="UP001230268"/>
    </source>
</evidence>
<keyword evidence="3" id="KW-0498">Mitosis</keyword>
<dbReference type="GO" id="GO:0051301">
    <property type="term" value="P:cell division"/>
    <property type="evidence" value="ECO:0007669"/>
    <property type="project" value="UniProtKB-KW"/>
</dbReference>
<dbReference type="InterPro" id="IPR032682">
    <property type="entry name" value="Cnd1_C"/>
</dbReference>
<evidence type="ECO:0000256" key="6">
    <source>
        <dbReference type="SAM" id="MobiDB-lite"/>
    </source>
</evidence>